<feature type="region of interest" description="Disordered" evidence="1">
    <location>
        <begin position="1"/>
        <end position="26"/>
    </location>
</feature>
<dbReference type="EMBL" id="CAJVQB010051996">
    <property type="protein sequence ID" value="CAG8835698.1"/>
    <property type="molecule type" value="Genomic_DNA"/>
</dbReference>
<dbReference type="Proteomes" id="UP000789901">
    <property type="component" value="Unassembled WGS sequence"/>
</dbReference>
<name>A0ABN7WME9_GIGMA</name>
<proteinExistence type="predicted"/>
<organism evidence="2 3">
    <name type="scientific">Gigaspora margarita</name>
    <dbReference type="NCBI Taxonomy" id="4874"/>
    <lineage>
        <taxon>Eukaryota</taxon>
        <taxon>Fungi</taxon>
        <taxon>Fungi incertae sedis</taxon>
        <taxon>Mucoromycota</taxon>
        <taxon>Glomeromycotina</taxon>
        <taxon>Glomeromycetes</taxon>
        <taxon>Diversisporales</taxon>
        <taxon>Gigasporaceae</taxon>
        <taxon>Gigaspora</taxon>
    </lineage>
</organism>
<reference evidence="2 3" key="1">
    <citation type="submission" date="2021-06" db="EMBL/GenBank/DDBJ databases">
        <authorList>
            <person name="Kallberg Y."/>
            <person name="Tangrot J."/>
            <person name="Rosling A."/>
        </authorList>
    </citation>
    <scope>NUCLEOTIDE SEQUENCE [LARGE SCALE GENOMIC DNA]</scope>
    <source>
        <strain evidence="2 3">120-4 pot B 10/14</strain>
    </source>
</reference>
<protein>
    <submittedName>
        <fullName evidence="2">1914_t:CDS:1</fullName>
    </submittedName>
</protein>
<keyword evidence="3" id="KW-1185">Reference proteome</keyword>
<sequence>YSLVSLPDNNLPEMSGSSKPSSSNGTLVDITSNLNSKWHEMLYDIARRNLQQVNIPKIDRFSIDHPTLLCKILEKIDDRYRLGCKFGIINVCYSSDELEALGTATYAELSKIPSN</sequence>
<accession>A0ABN7WME9</accession>
<evidence type="ECO:0000256" key="1">
    <source>
        <dbReference type="SAM" id="MobiDB-lite"/>
    </source>
</evidence>
<comment type="caution">
    <text evidence="2">The sequence shown here is derived from an EMBL/GenBank/DDBJ whole genome shotgun (WGS) entry which is preliminary data.</text>
</comment>
<feature type="non-terminal residue" evidence="2">
    <location>
        <position position="1"/>
    </location>
</feature>
<gene>
    <name evidence="2" type="ORF">GMARGA_LOCUS32698</name>
</gene>
<evidence type="ECO:0000313" key="3">
    <source>
        <dbReference type="Proteomes" id="UP000789901"/>
    </source>
</evidence>
<evidence type="ECO:0000313" key="2">
    <source>
        <dbReference type="EMBL" id="CAG8835698.1"/>
    </source>
</evidence>